<protein>
    <submittedName>
        <fullName evidence="2">Transcriptional regulator</fullName>
    </submittedName>
</protein>
<keyword evidence="1" id="KW-0472">Membrane</keyword>
<keyword evidence="1" id="KW-1133">Transmembrane helix</keyword>
<keyword evidence="1" id="KW-0812">Transmembrane</keyword>
<reference evidence="3" key="1">
    <citation type="journal article" date="2019" name="Int. J. Syst. Evol. Microbiol.">
        <title>The Global Catalogue of Microorganisms (GCM) 10K type strain sequencing project: providing services to taxonomists for standard genome sequencing and annotation.</title>
        <authorList>
            <consortium name="The Broad Institute Genomics Platform"/>
            <consortium name="The Broad Institute Genome Sequencing Center for Infectious Disease"/>
            <person name="Wu L."/>
            <person name="Ma J."/>
        </authorList>
    </citation>
    <scope>NUCLEOTIDE SEQUENCE [LARGE SCALE GENOMIC DNA]</scope>
    <source>
        <strain evidence="3">KCTC 52231</strain>
    </source>
</reference>
<evidence type="ECO:0000256" key="1">
    <source>
        <dbReference type="SAM" id="Phobius"/>
    </source>
</evidence>
<dbReference type="InterPro" id="IPR036249">
    <property type="entry name" value="Thioredoxin-like_sf"/>
</dbReference>
<proteinExistence type="predicted"/>
<keyword evidence="3" id="KW-1185">Reference proteome</keyword>
<name>A0ABV7IBD2_9HYPH</name>
<feature type="transmembrane region" description="Helical" evidence="1">
    <location>
        <begin position="43"/>
        <end position="66"/>
    </location>
</feature>
<dbReference type="RefSeq" id="WP_378143951.1">
    <property type="nucleotide sequence ID" value="NZ_JBHRTG010000019.1"/>
</dbReference>
<comment type="caution">
    <text evidence="2">The sequence shown here is derived from an EMBL/GenBank/DDBJ whole genome shotgun (WGS) entry which is preliminary data.</text>
</comment>
<evidence type="ECO:0000313" key="2">
    <source>
        <dbReference type="EMBL" id="MFC3165677.1"/>
    </source>
</evidence>
<organism evidence="2 3">
    <name type="scientific">Ciceribacter thiooxidans</name>
    <dbReference type="NCBI Taxonomy" id="1969821"/>
    <lineage>
        <taxon>Bacteria</taxon>
        <taxon>Pseudomonadati</taxon>
        <taxon>Pseudomonadota</taxon>
        <taxon>Alphaproteobacteria</taxon>
        <taxon>Hyphomicrobiales</taxon>
        <taxon>Rhizobiaceae</taxon>
        <taxon>Ciceribacter</taxon>
    </lineage>
</organism>
<dbReference type="EMBL" id="JBHRTG010000019">
    <property type="protein sequence ID" value="MFC3165677.1"/>
    <property type="molecule type" value="Genomic_DNA"/>
</dbReference>
<dbReference type="Proteomes" id="UP001595647">
    <property type="component" value="Unassembled WGS sequence"/>
</dbReference>
<accession>A0ABV7IBD2</accession>
<gene>
    <name evidence="2" type="ORF">ACFOHV_20540</name>
</gene>
<dbReference type="Gene3D" id="3.40.30.10">
    <property type="entry name" value="Glutaredoxin"/>
    <property type="match status" value="1"/>
</dbReference>
<dbReference type="SUPFAM" id="SSF52833">
    <property type="entry name" value="Thioredoxin-like"/>
    <property type="match status" value="1"/>
</dbReference>
<sequence>MASSQAPPRPIETPRSQACFRASLKLEYLYIYMWSVNMFQRRFLFMIGLLLLPALPADAAMELLMFEQAGCIYCARWNEEVAPEYPKTREGRLAPLRRLDLHGKLPPDLTIARSPVFTPTFVLVIDGVEKGRIEGYPGEDFFWALLDGLIGEADAAVTK</sequence>
<evidence type="ECO:0000313" key="3">
    <source>
        <dbReference type="Proteomes" id="UP001595647"/>
    </source>
</evidence>